<evidence type="ECO:0000256" key="3">
    <source>
        <dbReference type="ARBA" id="ARBA00013746"/>
    </source>
</evidence>
<dbReference type="EMBL" id="CAJPEV010002918">
    <property type="protein sequence ID" value="CAG0898421.1"/>
    <property type="molecule type" value="Genomic_DNA"/>
</dbReference>
<evidence type="ECO:0000256" key="6">
    <source>
        <dbReference type="ARBA" id="ARBA00023242"/>
    </source>
</evidence>
<dbReference type="InterPro" id="IPR016024">
    <property type="entry name" value="ARM-type_fold"/>
</dbReference>
<proteinExistence type="predicted"/>
<keyword evidence="6" id="KW-0539">Nucleus</keyword>
<dbReference type="GO" id="GO:0005634">
    <property type="term" value="C:nucleus"/>
    <property type="evidence" value="ECO:0007669"/>
    <property type="project" value="UniProtKB-SubCell"/>
</dbReference>
<keyword evidence="8" id="KW-1185">Reference proteome</keyword>
<keyword evidence="4" id="KW-0963">Cytoplasm</keyword>
<evidence type="ECO:0000256" key="2">
    <source>
        <dbReference type="ARBA" id="ARBA00004496"/>
    </source>
</evidence>
<name>A0A7R9AAG4_9CRUS</name>
<sequence>MVSAVEPMSEQVEESRSYIDHLYSPQPEKCLEALICLKNVIIGSNNEKRSVVRQGIVPHLLRILLDQATPCDLQAEVIIVLGSLAKGTEECIKELITLNIVPILVTKLNSPMPRVVESSLCCLRTILQWPQAPVEHIFTEPGLVVHLINLIPRSMLVQECVALILSASCKTREQQMILCSHGLISSLAAMLCSPASKVQKAAADCLAAVCLQNREVSVLVVDSTYGGKGVPDLLAELISRDKPAAMQLAGAKCLTHLHWAGALRGDDHRIKYKTLPTLIRMCRSDRTPEERVIAAETLAILIEVDIDLQRISAISDHIIQNLAEYFKFQLSTPHIPPQLTQYHASQMSKALDQEMKISEDLTQAAFKAYASLAANDEDIRKRIIEADNLMEHIVQALKEGSPKVKLAAVRCLHSISRSVQQLRTTFQDHAVWKPLMNLIHNASDDLLAVASSTLCNLLLAFSPSKEPILESGAVDLLYNLTKRNEPALRLNGIWGLMNMAFQAEQRIKSQILSTLGADHIFRLLSDTDVAVLMKTLGLLRNLLATKPHIDYIMALHGRQIMQAVVLILEGDHPAEVKEQALCILANIADGSSAKDFIMSNEDVLKKLMNYMMHSNVKLATAATFCVSNLIWNEDDGALERQQRLRDMGIYKLLQQLRSTSDTILFDKVKTALQQFL</sequence>
<dbReference type="InterPro" id="IPR000225">
    <property type="entry name" value="Armadillo"/>
</dbReference>
<dbReference type="GO" id="GO:0034657">
    <property type="term" value="C:GID complex"/>
    <property type="evidence" value="ECO:0007669"/>
    <property type="project" value="TreeGrafter"/>
</dbReference>
<dbReference type="SMART" id="SM00185">
    <property type="entry name" value="ARM"/>
    <property type="match status" value="8"/>
</dbReference>
<evidence type="ECO:0000313" key="8">
    <source>
        <dbReference type="Proteomes" id="UP000677054"/>
    </source>
</evidence>
<keyword evidence="5" id="KW-0677">Repeat</keyword>
<dbReference type="InterPro" id="IPR011989">
    <property type="entry name" value="ARM-like"/>
</dbReference>
<dbReference type="GO" id="GO:0043161">
    <property type="term" value="P:proteasome-mediated ubiquitin-dependent protein catabolic process"/>
    <property type="evidence" value="ECO:0007669"/>
    <property type="project" value="TreeGrafter"/>
</dbReference>
<dbReference type="PANTHER" id="PTHR15651:SF7">
    <property type="entry name" value="ARMADILLO REPEAT-CONTAINING PROTEIN 8"/>
    <property type="match status" value="1"/>
</dbReference>
<evidence type="ECO:0000256" key="1">
    <source>
        <dbReference type="ARBA" id="ARBA00004123"/>
    </source>
</evidence>
<organism evidence="7">
    <name type="scientific">Darwinula stevensoni</name>
    <dbReference type="NCBI Taxonomy" id="69355"/>
    <lineage>
        <taxon>Eukaryota</taxon>
        <taxon>Metazoa</taxon>
        <taxon>Ecdysozoa</taxon>
        <taxon>Arthropoda</taxon>
        <taxon>Crustacea</taxon>
        <taxon>Oligostraca</taxon>
        <taxon>Ostracoda</taxon>
        <taxon>Podocopa</taxon>
        <taxon>Podocopida</taxon>
        <taxon>Darwinulocopina</taxon>
        <taxon>Darwinuloidea</taxon>
        <taxon>Darwinulidae</taxon>
        <taxon>Darwinula</taxon>
    </lineage>
</organism>
<dbReference type="FunFam" id="1.25.10.10:FF:000070">
    <property type="entry name" value="armadillo repeat-containing protein 8 isoform X1"/>
    <property type="match status" value="1"/>
</dbReference>
<dbReference type="SUPFAM" id="SSF48371">
    <property type="entry name" value="ARM repeat"/>
    <property type="match status" value="1"/>
</dbReference>
<evidence type="ECO:0000256" key="4">
    <source>
        <dbReference type="ARBA" id="ARBA00022490"/>
    </source>
</evidence>
<comment type="subcellular location">
    <subcellularLocation>
        <location evidence="2">Cytoplasm</location>
    </subcellularLocation>
    <subcellularLocation>
        <location evidence="1">Nucleus</location>
    </subcellularLocation>
</comment>
<reference evidence="7" key="1">
    <citation type="submission" date="2020-11" db="EMBL/GenBank/DDBJ databases">
        <authorList>
            <person name="Tran Van P."/>
        </authorList>
    </citation>
    <scope>NUCLEOTIDE SEQUENCE</scope>
</reference>
<dbReference type="GO" id="GO:0005737">
    <property type="term" value="C:cytoplasm"/>
    <property type="evidence" value="ECO:0007669"/>
    <property type="project" value="UniProtKB-SubCell"/>
</dbReference>
<dbReference type="FunFam" id="1.25.10.10:FF:000061">
    <property type="entry name" value="armadillo repeat-containing protein 8 isoform X1"/>
    <property type="match status" value="1"/>
</dbReference>
<dbReference type="PANTHER" id="PTHR15651">
    <property type="entry name" value="ARMADILLO REPEAT-CONTAINING PROTEIN 8"/>
    <property type="match status" value="1"/>
</dbReference>
<protein>
    <recommendedName>
        <fullName evidence="3">Armadillo repeat-containing protein 8</fullName>
    </recommendedName>
</protein>
<gene>
    <name evidence="7" type="ORF">DSTB1V02_LOCUS10317</name>
</gene>
<dbReference type="Proteomes" id="UP000677054">
    <property type="component" value="Unassembled WGS sequence"/>
</dbReference>
<dbReference type="InterPro" id="IPR038739">
    <property type="entry name" value="ARMC8/Vid28"/>
</dbReference>
<dbReference type="Gene3D" id="1.25.10.10">
    <property type="entry name" value="Leucine-rich Repeat Variant"/>
    <property type="match status" value="2"/>
</dbReference>
<evidence type="ECO:0000256" key="5">
    <source>
        <dbReference type="ARBA" id="ARBA00022737"/>
    </source>
</evidence>
<evidence type="ECO:0000313" key="7">
    <source>
        <dbReference type="EMBL" id="CAD7250544.1"/>
    </source>
</evidence>
<dbReference type="EMBL" id="LR902435">
    <property type="protein sequence ID" value="CAD7250544.1"/>
    <property type="molecule type" value="Genomic_DNA"/>
</dbReference>
<dbReference type="AlphaFoldDB" id="A0A7R9AAG4"/>
<dbReference type="OrthoDB" id="5559898at2759"/>
<accession>A0A7R9AAG4</accession>